<dbReference type="KEGG" id="scq:SCULI_v1c06490"/>
<keyword evidence="1" id="KW-1133">Transmembrane helix</keyword>
<evidence type="ECO:0000313" key="3">
    <source>
        <dbReference type="Proteomes" id="UP000019267"/>
    </source>
</evidence>
<dbReference type="RefSeq" id="WP_025363224.1">
    <property type="nucleotide sequence ID" value="NZ_CP006681.1"/>
</dbReference>
<keyword evidence="1" id="KW-0812">Transmembrane</keyword>
<dbReference type="EMBL" id="CP006681">
    <property type="protein sequence ID" value="AHI52990.1"/>
    <property type="molecule type" value="Genomic_DNA"/>
</dbReference>
<name>W6A7X8_9MOLU</name>
<dbReference type="PATRIC" id="fig|1276246.3.peg.648"/>
<feature type="transmembrane region" description="Helical" evidence="1">
    <location>
        <begin position="35"/>
        <end position="56"/>
    </location>
</feature>
<reference evidence="2 3" key="1">
    <citation type="journal article" date="2014" name="Genome Biol. Evol.">
        <title>Molecular evolution of the substrate utilization strategies and putative virulence factors in mosquito-associated Spiroplasma species.</title>
        <authorList>
            <person name="Chang T.H."/>
            <person name="Lo W.S."/>
            <person name="Ku C."/>
            <person name="Chen L.L."/>
            <person name="Kuo C.H."/>
        </authorList>
    </citation>
    <scope>NUCLEOTIDE SEQUENCE [LARGE SCALE GENOMIC DNA]</scope>
    <source>
        <strain evidence="2">AES-1</strain>
    </source>
</reference>
<proteinExistence type="predicted"/>
<feature type="transmembrane region" description="Helical" evidence="1">
    <location>
        <begin position="7"/>
        <end position="29"/>
    </location>
</feature>
<organism evidence="2 3">
    <name type="scientific">Spiroplasma culicicola AES-1</name>
    <dbReference type="NCBI Taxonomy" id="1276246"/>
    <lineage>
        <taxon>Bacteria</taxon>
        <taxon>Bacillati</taxon>
        <taxon>Mycoplasmatota</taxon>
        <taxon>Mollicutes</taxon>
        <taxon>Entomoplasmatales</taxon>
        <taxon>Spiroplasmataceae</taxon>
        <taxon>Spiroplasma</taxon>
    </lineage>
</organism>
<dbReference type="STRING" id="1276246.SCULI_v1c06490"/>
<protein>
    <submittedName>
        <fullName evidence="2">Uncharacterized protein</fullName>
    </submittedName>
</protein>
<evidence type="ECO:0000256" key="1">
    <source>
        <dbReference type="SAM" id="Phobius"/>
    </source>
</evidence>
<accession>W6A7X8</accession>
<dbReference type="Proteomes" id="UP000019267">
    <property type="component" value="Chromosome"/>
</dbReference>
<keyword evidence="1" id="KW-0472">Membrane</keyword>
<keyword evidence="3" id="KW-1185">Reference proteome</keyword>
<evidence type="ECO:0000313" key="2">
    <source>
        <dbReference type="EMBL" id="AHI52990.1"/>
    </source>
</evidence>
<dbReference type="HOGENOM" id="CLU_2453106_0_0_14"/>
<gene>
    <name evidence="2" type="ORF">SCULI_v1c06490</name>
</gene>
<dbReference type="AlphaFoldDB" id="W6A7X8"/>
<sequence length="89" mass="10770">MNKWRIILSIFNLTYITLMLFANLILILLKVDWNIILYINIPDILVYILNLNFMLLNFSQSKKQIKLTQPEVEQLLENWNQQLEFNQKD</sequence>